<keyword evidence="2" id="KW-1185">Reference proteome</keyword>
<sequence length="200" mass="21532">MQEALAALEAGGQLLDLAPARRVLVDVGRWTRSPCVDRPGPVQGADLEKGAPSGVEDPAVGSSLIAHNALISATGKSGAWEWGLLLFHRIPAWDLTPDVVSYNSAIDACSRAEEWQRALLLLGRAGSSQERNLRTYNTAISALGSRWKMALALWSEMSLMLLLPDVITFNACITAFGGAGEWQQALLLGWLLSQRKIPEG</sequence>
<evidence type="ECO:0000313" key="1">
    <source>
        <dbReference type="EMBL" id="CAE7563379.1"/>
    </source>
</evidence>
<comment type="caution">
    <text evidence="1">The sequence shown here is derived from an EMBL/GenBank/DDBJ whole genome shotgun (WGS) entry which is preliminary data.</text>
</comment>
<gene>
    <name evidence="1" type="ORF">SNAT2548_LOCUS31849</name>
</gene>
<dbReference type="OrthoDB" id="438506at2759"/>
<dbReference type="Proteomes" id="UP000604046">
    <property type="component" value="Unassembled WGS sequence"/>
</dbReference>
<reference evidence="1" key="1">
    <citation type="submission" date="2021-02" db="EMBL/GenBank/DDBJ databases">
        <authorList>
            <person name="Dougan E. K."/>
            <person name="Rhodes N."/>
            <person name="Thang M."/>
            <person name="Chan C."/>
        </authorList>
    </citation>
    <scope>NUCLEOTIDE SEQUENCE</scope>
</reference>
<protein>
    <recommendedName>
        <fullName evidence="3">Pentatricopeptide repeat-containing protein, chloroplastic</fullName>
    </recommendedName>
</protein>
<dbReference type="InterPro" id="IPR011990">
    <property type="entry name" value="TPR-like_helical_dom_sf"/>
</dbReference>
<name>A0A812U5L1_9DINO</name>
<proteinExistence type="predicted"/>
<dbReference type="PANTHER" id="PTHR47938">
    <property type="entry name" value="RESPIRATORY COMPLEX I CHAPERONE (CIA84), PUTATIVE (AFU_ORTHOLOGUE AFUA_2G06020)-RELATED"/>
    <property type="match status" value="1"/>
</dbReference>
<dbReference type="Pfam" id="PF01535">
    <property type="entry name" value="PPR"/>
    <property type="match status" value="1"/>
</dbReference>
<dbReference type="GO" id="GO:0003729">
    <property type="term" value="F:mRNA binding"/>
    <property type="evidence" value="ECO:0007669"/>
    <property type="project" value="TreeGrafter"/>
</dbReference>
<accession>A0A812U5L1</accession>
<evidence type="ECO:0000313" key="2">
    <source>
        <dbReference type="Proteomes" id="UP000604046"/>
    </source>
</evidence>
<dbReference type="PANTHER" id="PTHR47938:SF35">
    <property type="entry name" value="PENTATRICOPEPTIDE REPEAT-CONTAINING PROTEIN 4, MITOCHONDRIAL-RELATED"/>
    <property type="match status" value="1"/>
</dbReference>
<dbReference type="EMBL" id="CAJNDS010002679">
    <property type="protein sequence ID" value="CAE7563379.1"/>
    <property type="molecule type" value="Genomic_DNA"/>
</dbReference>
<evidence type="ECO:0008006" key="3">
    <source>
        <dbReference type="Google" id="ProtNLM"/>
    </source>
</evidence>
<dbReference type="Gene3D" id="1.25.40.10">
    <property type="entry name" value="Tetratricopeptide repeat domain"/>
    <property type="match status" value="1"/>
</dbReference>
<dbReference type="InterPro" id="IPR002885">
    <property type="entry name" value="PPR_rpt"/>
</dbReference>
<organism evidence="1 2">
    <name type="scientific">Symbiodinium natans</name>
    <dbReference type="NCBI Taxonomy" id="878477"/>
    <lineage>
        <taxon>Eukaryota</taxon>
        <taxon>Sar</taxon>
        <taxon>Alveolata</taxon>
        <taxon>Dinophyceae</taxon>
        <taxon>Suessiales</taxon>
        <taxon>Symbiodiniaceae</taxon>
        <taxon>Symbiodinium</taxon>
    </lineage>
</organism>
<dbReference type="AlphaFoldDB" id="A0A812U5L1"/>